<sequence>MKTYRTAKPTTLAAQLMLMAVVMVMFIVQPAAKAEMVCSHTMPSGHMSMNIETENHDHQHMVASEKHSQMSMYGDMDCCKTDCSCPTNMCAPFSLYVGGASLLYNRNGFAEQSFPCSSGTPQSTISSVYKPPILA</sequence>
<organism evidence="1 2">
    <name type="scientific">Pseudoalteromonas luteoviolacea</name>
    <dbReference type="NCBI Taxonomy" id="43657"/>
    <lineage>
        <taxon>Bacteria</taxon>
        <taxon>Pseudomonadati</taxon>
        <taxon>Pseudomonadota</taxon>
        <taxon>Gammaproteobacteria</taxon>
        <taxon>Alteromonadales</taxon>
        <taxon>Pseudoalteromonadaceae</taxon>
        <taxon>Pseudoalteromonas</taxon>
    </lineage>
</organism>
<proteinExistence type="predicted"/>
<protein>
    <submittedName>
        <fullName evidence="1">Uncharacterized protein</fullName>
    </submittedName>
</protein>
<dbReference type="Proteomes" id="UP000093366">
    <property type="component" value="Unassembled WGS sequence"/>
</dbReference>
<gene>
    <name evidence="1" type="ORF">A7985_22265</name>
</gene>
<comment type="caution">
    <text evidence="1">The sequence shown here is derived from an EMBL/GenBank/DDBJ whole genome shotgun (WGS) entry which is preliminary data.</text>
</comment>
<evidence type="ECO:0000313" key="1">
    <source>
        <dbReference type="EMBL" id="OCQ18918.1"/>
    </source>
</evidence>
<evidence type="ECO:0000313" key="2">
    <source>
        <dbReference type="Proteomes" id="UP000093366"/>
    </source>
</evidence>
<dbReference type="EMBL" id="MAUJ01000011">
    <property type="protein sequence ID" value="OCQ18918.1"/>
    <property type="molecule type" value="Genomic_DNA"/>
</dbReference>
<name>A0A1C0TKG4_9GAMM</name>
<dbReference type="AlphaFoldDB" id="A0A1C0TKG4"/>
<accession>A0A1C0TKG4</accession>
<reference evidence="2" key="1">
    <citation type="submission" date="2016-07" db="EMBL/GenBank/DDBJ databases">
        <authorList>
            <person name="Florea S."/>
            <person name="Webb J.S."/>
            <person name="Jaromczyk J."/>
            <person name="Schardl C.L."/>
        </authorList>
    </citation>
    <scope>NUCLEOTIDE SEQUENCE [LARGE SCALE GENOMIC DNA]</scope>
    <source>
        <strain evidence="2">IPB1</strain>
    </source>
</reference>